<dbReference type="InterPro" id="IPR008988">
    <property type="entry name" value="Transcriptional_repressor_C"/>
</dbReference>
<dbReference type="GO" id="GO:0046914">
    <property type="term" value="F:transition metal ion binding"/>
    <property type="evidence" value="ECO:0007669"/>
    <property type="project" value="InterPro"/>
</dbReference>
<dbReference type="PANTHER" id="PTHR43151:SF1">
    <property type="entry name" value="SSR2333 PROTEIN"/>
    <property type="match status" value="1"/>
</dbReference>
<evidence type="ECO:0000313" key="10">
    <source>
        <dbReference type="EMBL" id="MDG4476609.1"/>
    </source>
</evidence>
<evidence type="ECO:0000256" key="5">
    <source>
        <dbReference type="ARBA" id="ARBA00023163"/>
    </source>
</evidence>
<evidence type="ECO:0000256" key="1">
    <source>
        <dbReference type="ARBA" id="ARBA00022491"/>
    </source>
</evidence>
<protein>
    <submittedName>
        <fullName evidence="10">Transcriptional repressor</fullName>
    </submittedName>
</protein>
<dbReference type="SMART" id="SM00899">
    <property type="entry name" value="FeoA"/>
    <property type="match status" value="1"/>
</dbReference>
<proteinExistence type="predicted"/>
<dbReference type="SUPFAM" id="SSF46785">
    <property type="entry name" value="Winged helix' DNA-binding domain"/>
    <property type="match status" value="1"/>
</dbReference>
<reference evidence="10" key="1">
    <citation type="journal article" date="2022" name="bioRxiv">
        <title>Thiovibrio frasassiensisgen. nov., sp. nov., an autotrophic, elemental sulfur disproportionating bacterium isolated from sulfidic karst sediment, and proposal of Thiovibrionaceae fam. nov.</title>
        <authorList>
            <person name="Aronson H."/>
            <person name="Thomas C."/>
            <person name="Bhattacharyya M."/>
            <person name="Eckstein S."/>
            <person name="Jensen S."/>
            <person name="Barco R."/>
            <person name="Macalady J."/>
            <person name="Amend J."/>
        </authorList>
    </citation>
    <scope>NUCLEOTIDE SEQUENCE</scope>
    <source>
        <strain evidence="10">RS19-109</strain>
    </source>
</reference>
<keyword evidence="4" id="KW-0238">DNA-binding</keyword>
<dbReference type="InterPro" id="IPR038157">
    <property type="entry name" value="FeoA_core_dom"/>
</dbReference>
<feature type="binding site" evidence="7">
    <location>
        <position position="119"/>
    </location>
    <ligand>
        <name>Fe cation</name>
        <dbReference type="ChEBI" id="CHEBI:24875"/>
    </ligand>
</feature>
<dbReference type="InterPro" id="IPR002481">
    <property type="entry name" value="FUR"/>
</dbReference>
<dbReference type="Pfam" id="PF04023">
    <property type="entry name" value="FeoA"/>
    <property type="match status" value="1"/>
</dbReference>
<feature type="domain" description="Ferrous iron transporter FeoA-like" evidence="9">
    <location>
        <begin position="176"/>
        <end position="247"/>
    </location>
</feature>
<dbReference type="PANTHER" id="PTHR43151">
    <property type="entry name" value="FEOA FAMILY PROTEIN"/>
    <property type="match status" value="1"/>
</dbReference>
<comment type="cofactor">
    <cofactor evidence="7">
        <name>Mn(2+)</name>
        <dbReference type="ChEBI" id="CHEBI:29035"/>
    </cofactor>
    <cofactor evidence="7">
        <name>Fe(2+)</name>
        <dbReference type="ChEBI" id="CHEBI:29033"/>
    </cofactor>
    <text evidence="7">Binds 1 Mn(2+) or Fe(2+) ion per subunit.</text>
</comment>
<evidence type="ECO:0000259" key="9">
    <source>
        <dbReference type="SMART" id="SM00899"/>
    </source>
</evidence>
<feature type="binding site" evidence="7">
    <location>
        <position position="157"/>
    </location>
    <ligand>
        <name>Fe cation</name>
        <dbReference type="ChEBI" id="CHEBI:24875"/>
    </ligand>
</feature>
<accession>A0A9X4MFJ6</accession>
<dbReference type="Gene3D" id="2.30.30.90">
    <property type="match status" value="1"/>
</dbReference>
<reference evidence="10" key="2">
    <citation type="submission" date="2022-10" db="EMBL/GenBank/DDBJ databases">
        <authorList>
            <person name="Aronson H.S."/>
        </authorList>
    </citation>
    <scope>NUCLEOTIDE SEQUENCE</scope>
    <source>
        <strain evidence="10">RS19-109</strain>
    </source>
</reference>
<comment type="caution">
    <text evidence="10">The sequence shown here is derived from an EMBL/GenBank/DDBJ whole genome shotgun (WGS) entry which is preliminary data.</text>
</comment>
<keyword evidence="1" id="KW-0678">Repressor</keyword>
<feature type="binding site" evidence="6">
    <location>
        <position position="125"/>
    </location>
    <ligand>
        <name>Zn(2+)</name>
        <dbReference type="ChEBI" id="CHEBI:29105"/>
    </ligand>
</feature>
<dbReference type="InterPro" id="IPR053184">
    <property type="entry name" value="FeoA-like"/>
</dbReference>
<keyword evidence="11" id="KW-1185">Reference proteome</keyword>
<dbReference type="Gene3D" id="3.30.1490.190">
    <property type="match status" value="1"/>
</dbReference>
<dbReference type="InterPro" id="IPR007167">
    <property type="entry name" value="Fe-transptr_FeoA-like"/>
</dbReference>
<feature type="binding site" evidence="6">
    <location>
        <position position="128"/>
    </location>
    <ligand>
        <name>Zn(2+)</name>
        <dbReference type="ChEBI" id="CHEBI:29105"/>
    </ligand>
</feature>
<name>A0A9X4MFJ6_9BACT</name>
<dbReference type="EMBL" id="JAPHEH010000001">
    <property type="protein sequence ID" value="MDG4476609.1"/>
    <property type="molecule type" value="Genomic_DNA"/>
</dbReference>
<keyword evidence="6" id="KW-0862">Zinc</keyword>
<evidence type="ECO:0000256" key="4">
    <source>
        <dbReference type="ARBA" id="ARBA00023125"/>
    </source>
</evidence>
<evidence type="ECO:0000313" key="11">
    <source>
        <dbReference type="Proteomes" id="UP001154240"/>
    </source>
</evidence>
<dbReference type="AlphaFoldDB" id="A0A9X4MFJ6"/>
<dbReference type="RefSeq" id="WP_307633574.1">
    <property type="nucleotide sequence ID" value="NZ_JAPHEH010000001.1"/>
</dbReference>
<dbReference type="GO" id="GO:0003677">
    <property type="term" value="F:DNA binding"/>
    <property type="evidence" value="ECO:0007669"/>
    <property type="project" value="UniProtKB-KW"/>
</dbReference>
<organism evidence="10 11">
    <name type="scientific">Thiovibrio frasassiensis</name>
    <dbReference type="NCBI Taxonomy" id="2984131"/>
    <lineage>
        <taxon>Bacteria</taxon>
        <taxon>Pseudomonadati</taxon>
        <taxon>Thermodesulfobacteriota</taxon>
        <taxon>Desulfobulbia</taxon>
        <taxon>Desulfobulbales</taxon>
        <taxon>Thiovibrionaceae</taxon>
        <taxon>Thiovibrio</taxon>
    </lineage>
</organism>
<evidence type="ECO:0000256" key="2">
    <source>
        <dbReference type="ARBA" id="ARBA00023004"/>
    </source>
</evidence>
<evidence type="ECO:0000256" key="6">
    <source>
        <dbReference type="PIRSR" id="PIRSR602481-1"/>
    </source>
</evidence>
<sequence length="255" mass="28935">MFGFPFWSTKSKGGLGTGREEVDPQTQHQQEREQFQEVLASFNASRIEERLQVLDIFLSVEEHLTLTGLEGIIKGTRPELLDREFLKETMEMFCQFGFAQKQLFETQEPVYEHHHLGMHHDHFICTRCGKIQEFANQNLERLQHEIARQFQFHPLQHKMEIYGLCAACMAQREPALSLQYAANGERVRIVTILGGREVQARLHDMGLTVGACLEIVSNHSSGPLIVASKGTRLAINAGLAKKIMVAHACRHGEES</sequence>
<keyword evidence="5" id="KW-0804">Transcription</keyword>
<keyword evidence="2 7" id="KW-0408">Iron</keyword>
<evidence type="ECO:0000256" key="8">
    <source>
        <dbReference type="SAM" id="MobiDB-lite"/>
    </source>
</evidence>
<dbReference type="InterPro" id="IPR043135">
    <property type="entry name" value="Fur_C"/>
</dbReference>
<gene>
    <name evidence="10" type="ORF">OLX77_10640</name>
</gene>
<evidence type="ECO:0000256" key="7">
    <source>
        <dbReference type="PIRSR" id="PIRSR602481-2"/>
    </source>
</evidence>
<feature type="binding site" evidence="7">
    <location>
        <position position="140"/>
    </location>
    <ligand>
        <name>Fe cation</name>
        <dbReference type="ChEBI" id="CHEBI:24875"/>
    </ligand>
</feature>
<feature type="binding site" evidence="7">
    <location>
        <position position="121"/>
    </location>
    <ligand>
        <name>Fe cation</name>
        <dbReference type="ChEBI" id="CHEBI:24875"/>
    </ligand>
</feature>
<comment type="cofactor">
    <cofactor evidence="6">
        <name>Zn(2+)</name>
        <dbReference type="ChEBI" id="CHEBI:29105"/>
    </cofactor>
    <text evidence="6">Binds 1 zinc ion per subunit.</text>
</comment>
<dbReference type="Proteomes" id="UP001154240">
    <property type="component" value="Unassembled WGS sequence"/>
</dbReference>
<feature type="binding site" evidence="6">
    <location>
        <position position="165"/>
    </location>
    <ligand>
        <name>Zn(2+)</name>
        <dbReference type="ChEBI" id="CHEBI:29105"/>
    </ligand>
</feature>
<dbReference type="GO" id="GO:0003700">
    <property type="term" value="F:DNA-binding transcription factor activity"/>
    <property type="evidence" value="ECO:0007669"/>
    <property type="project" value="InterPro"/>
</dbReference>
<feature type="binding site" evidence="6">
    <location>
        <position position="168"/>
    </location>
    <ligand>
        <name>Zn(2+)</name>
        <dbReference type="ChEBI" id="CHEBI:29105"/>
    </ligand>
</feature>
<dbReference type="Pfam" id="PF01475">
    <property type="entry name" value="FUR"/>
    <property type="match status" value="1"/>
</dbReference>
<keyword evidence="6" id="KW-0479">Metal-binding</keyword>
<evidence type="ECO:0000256" key="3">
    <source>
        <dbReference type="ARBA" id="ARBA00023015"/>
    </source>
</evidence>
<dbReference type="SUPFAM" id="SSF50037">
    <property type="entry name" value="C-terminal domain of transcriptional repressors"/>
    <property type="match status" value="1"/>
</dbReference>
<keyword evidence="3" id="KW-0805">Transcription regulation</keyword>
<feature type="region of interest" description="Disordered" evidence="8">
    <location>
        <begin position="1"/>
        <end position="30"/>
    </location>
</feature>
<dbReference type="InterPro" id="IPR036390">
    <property type="entry name" value="WH_DNA-bd_sf"/>
</dbReference>